<dbReference type="SUPFAM" id="SSF57716">
    <property type="entry name" value="Glucocorticoid receptor-like (DNA-binding domain)"/>
    <property type="match status" value="1"/>
</dbReference>
<evidence type="ECO:0000256" key="6">
    <source>
        <dbReference type="SAM" id="MobiDB-lite"/>
    </source>
</evidence>
<feature type="compositionally biased region" description="Low complexity" evidence="6">
    <location>
        <begin position="349"/>
        <end position="368"/>
    </location>
</feature>
<dbReference type="GO" id="GO:0046872">
    <property type="term" value="F:metal ion binding"/>
    <property type="evidence" value="ECO:0007669"/>
    <property type="project" value="UniProtKB-KW"/>
</dbReference>
<dbReference type="Pfam" id="PF00412">
    <property type="entry name" value="LIM"/>
    <property type="match status" value="2"/>
</dbReference>
<evidence type="ECO:0000256" key="1">
    <source>
        <dbReference type="ARBA" id="ARBA00022723"/>
    </source>
</evidence>
<dbReference type="EMBL" id="CP055899">
    <property type="protein sequence ID" value="QKX56862.1"/>
    <property type="molecule type" value="Genomic_DNA"/>
</dbReference>
<feature type="compositionally biased region" description="Pro residues" evidence="6">
    <location>
        <begin position="593"/>
        <end position="608"/>
    </location>
</feature>
<feature type="compositionally biased region" description="Pro residues" evidence="6">
    <location>
        <begin position="617"/>
        <end position="641"/>
    </location>
</feature>
<sequence length="664" mass="70652">MDLTIKCSNCSRDVEISAMGEHVCDPLDEAPPSQPQAVKQSRPEPIDPVVANQPFLSPEYGTPPGGQGSQPVTPRFSPLRSNPPPLSTGPSSPEFSSDDSSLFMSDHSTSTSPHPVSSIRAALSPTTVTPSPLRSTILSQAPTVNSDSAVTDVSDTNLSRSPSLESKSTYRTSVSSRRYRDSGSTSVSAKSPRRPSLSSARSPRTMPIEIPPVPAGPLAGSALSTSPRKSRRAGYSGFDFGLTDEMQEELQKLGENLASSAEIHQLTRAQTLPTLNEANNLDVIDNALTKWPSQPSPTVPGRPYIPNPSATQTPQEVAGEGKGVANESNYVRGLGLDSNVYHTTGASTSSNESSPSDMGSGSSLSSPPSEDDRKPADLSQIDSMLHDLELDQVRVHEIKPPTDVKPPKTEQTSPVEEKPSSPKSPLRKKTSRELMGEGIVRPTTAGGQKKRCRGCGQGITGKSVSSADGRLTGRYHKGCFVCFTCGSAFETADFYVLDDHPYCAQHYHEHNGSVCGTCKQGVEGQYLESQGPAGRQKFHPHCLTCRTCRVVLRGDYFEWNGSVYCERDARRAAAVSAPPPGRRRPMMPSSPLAGPPGYPPGPPPPGFRGPPRRGGPLGPPGPRGPPGPPGRGMGRPPPPPSQGGLAPPSGARRFPERRTTKLMM</sequence>
<evidence type="ECO:0000256" key="4">
    <source>
        <dbReference type="ARBA" id="ARBA00023038"/>
    </source>
</evidence>
<feature type="compositionally biased region" description="Polar residues" evidence="6">
    <location>
        <begin position="124"/>
        <end position="165"/>
    </location>
</feature>
<reference evidence="9" key="1">
    <citation type="submission" date="2020-06" db="EMBL/GenBank/DDBJ databases">
        <title>A chromosome-scale genome assembly of Talaromyces rugulosus W13939.</title>
        <authorList>
            <person name="Wang B."/>
            <person name="Guo L."/>
            <person name="Ye K."/>
            <person name="Wang L."/>
        </authorList>
    </citation>
    <scope>NUCLEOTIDE SEQUENCE [LARGE SCALE GENOMIC DNA]</scope>
    <source>
        <strain evidence="9">W13939</strain>
    </source>
</reference>
<gene>
    <name evidence="8" type="ORF">TRUGW13939_03969</name>
</gene>
<accession>A0A7H8QSE1</accession>
<feature type="region of interest" description="Disordered" evidence="6">
    <location>
        <begin position="574"/>
        <end position="664"/>
    </location>
</feature>
<evidence type="ECO:0000313" key="8">
    <source>
        <dbReference type="EMBL" id="QKX56862.1"/>
    </source>
</evidence>
<feature type="region of interest" description="Disordered" evidence="6">
    <location>
        <begin position="341"/>
        <end position="376"/>
    </location>
</feature>
<feature type="compositionally biased region" description="Basic and acidic residues" evidence="6">
    <location>
        <begin position="653"/>
        <end position="664"/>
    </location>
</feature>
<dbReference type="GO" id="GO:0030695">
    <property type="term" value="F:GTPase regulator activity"/>
    <property type="evidence" value="ECO:0007669"/>
    <property type="project" value="UniProtKB-ARBA"/>
</dbReference>
<evidence type="ECO:0000313" key="9">
    <source>
        <dbReference type="Proteomes" id="UP000509510"/>
    </source>
</evidence>
<dbReference type="PANTHER" id="PTHR24207:SF2">
    <property type="entry name" value="ZYX102 PROTEIN"/>
    <property type="match status" value="1"/>
</dbReference>
<keyword evidence="4 5" id="KW-0440">LIM domain</keyword>
<dbReference type="CDD" id="cd08368">
    <property type="entry name" value="LIM"/>
    <property type="match status" value="1"/>
</dbReference>
<dbReference type="CDD" id="cd09397">
    <property type="entry name" value="LIM1_UF1"/>
    <property type="match status" value="1"/>
</dbReference>
<evidence type="ECO:0000259" key="7">
    <source>
        <dbReference type="PROSITE" id="PS50023"/>
    </source>
</evidence>
<feature type="domain" description="LIM zinc-binding" evidence="7">
    <location>
        <begin position="450"/>
        <end position="513"/>
    </location>
</feature>
<dbReference type="Proteomes" id="UP000509510">
    <property type="component" value="Chromosome II"/>
</dbReference>
<evidence type="ECO:0000256" key="2">
    <source>
        <dbReference type="ARBA" id="ARBA00022737"/>
    </source>
</evidence>
<dbReference type="PROSITE" id="PS50023">
    <property type="entry name" value="LIM_DOMAIN_2"/>
    <property type="match status" value="1"/>
</dbReference>
<dbReference type="Gene3D" id="2.10.110.10">
    <property type="entry name" value="Cysteine Rich Protein"/>
    <property type="match status" value="2"/>
</dbReference>
<feature type="compositionally biased region" description="Low complexity" evidence="6">
    <location>
        <begin position="188"/>
        <end position="204"/>
    </location>
</feature>
<evidence type="ECO:0000256" key="3">
    <source>
        <dbReference type="ARBA" id="ARBA00022833"/>
    </source>
</evidence>
<protein>
    <recommendedName>
        <fullName evidence="7">LIM zinc-binding domain-containing protein</fullName>
    </recommendedName>
</protein>
<feature type="region of interest" description="Disordered" evidence="6">
    <location>
        <begin position="396"/>
        <end position="430"/>
    </location>
</feature>
<organism evidence="8 9">
    <name type="scientific">Talaromyces rugulosus</name>
    <name type="common">Penicillium rugulosum</name>
    <dbReference type="NCBI Taxonomy" id="121627"/>
    <lineage>
        <taxon>Eukaryota</taxon>
        <taxon>Fungi</taxon>
        <taxon>Dikarya</taxon>
        <taxon>Ascomycota</taxon>
        <taxon>Pezizomycotina</taxon>
        <taxon>Eurotiomycetes</taxon>
        <taxon>Eurotiomycetidae</taxon>
        <taxon>Eurotiales</taxon>
        <taxon>Trichocomaceae</taxon>
        <taxon>Talaromyces</taxon>
        <taxon>Talaromyces sect. Islandici</taxon>
    </lineage>
</organism>
<keyword evidence="3 5" id="KW-0862">Zinc</keyword>
<dbReference type="OrthoDB" id="1112565at2759"/>
<feature type="compositionally biased region" description="Basic and acidic residues" evidence="6">
    <location>
        <begin position="396"/>
        <end position="408"/>
    </location>
</feature>
<keyword evidence="2" id="KW-0677">Repeat</keyword>
<proteinExistence type="predicted"/>
<dbReference type="FunFam" id="2.10.110.10:FF:000119">
    <property type="entry name" value="LIM domain protein"/>
    <property type="match status" value="1"/>
</dbReference>
<keyword evidence="9" id="KW-1185">Reference proteome</keyword>
<feature type="non-terminal residue" evidence="8">
    <location>
        <position position="1"/>
    </location>
</feature>
<keyword evidence="1 5" id="KW-0479">Metal-binding</keyword>
<dbReference type="KEGG" id="trg:TRUGW13939_03969"/>
<dbReference type="RefSeq" id="XP_035343040.1">
    <property type="nucleotide sequence ID" value="XM_035487147.1"/>
</dbReference>
<dbReference type="InterPro" id="IPR001781">
    <property type="entry name" value="Znf_LIM"/>
</dbReference>
<feature type="compositionally biased region" description="Pro residues" evidence="6">
    <location>
        <begin position="294"/>
        <end position="306"/>
    </location>
</feature>
<dbReference type="SMART" id="SM00132">
    <property type="entry name" value="LIM"/>
    <property type="match status" value="2"/>
</dbReference>
<feature type="region of interest" description="Disordered" evidence="6">
    <location>
        <begin position="23"/>
        <end position="233"/>
    </location>
</feature>
<dbReference type="PANTHER" id="PTHR24207">
    <property type="entry name" value="ZYX102 PROTEIN"/>
    <property type="match status" value="1"/>
</dbReference>
<evidence type="ECO:0000256" key="5">
    <source>
        <dbReference type="PROSITE-ProRule" id="PRU00125"/>
    </source>
</evidence>
<name>A0A7H8QSE1_TALRU</name>
<feature type="compositionally biased region" description="Low complexity" evidence="6">
    <location>
        <begin position="642"/>
        <end position="651"/>
    </location>
</feature>
<feature type="compositionally biased region" description="Low complexity" evidence="6">
    <location>
        <begin position="90"/>
        <end position="118"/>
    </location>
</feature>
<feature type="region of interest" description="Disordered" evidence="6">
    <location>
        <begin position="289"/>
        <end position="322"/>
    </location>
</feature>
<dbReference type="PROSITE" id="PS00478">
    <property type="entry name" value="LIM_DOMAIN_1"/>
    <property type="match status" value="1"/>
</dbReference>
<dbReference type="GeneID" id="55991471"/>
<dbReference type="AlphaFoldDB" id="A0A7H8QSE1"/>
<feature type="compositionally biased region" description="Low complexity" evidence="6">
    <location>
        <begin position="166"/>
        <end position="176"/>
    </location>
</feature>